<dbReference type="EMBL" id="WJIE01000003">
    <property type="protein sequence ID" value="MRG92551.1"/>
    <property type="molecule type" value="Genomic_DNA"/>
</dbReference>
<gene>
    <name evidence="1" type="ORF">GF068_11515</name>
</gene>
<dbReference type="AlphaFoldDB" id="A0A6N7PUQ9"/>
<reference evidence="1 2" key="1">
    <citation type="submission" date="2019-10" db="EMBL/GenBank/DDBJ databases">
        <title>A soil myxobacterium in the family Polyangiaceae.</title>
        <authorList>
            <person name="Li Y."/>
            <person name="Wang J."/>
        </authorList>
    </citation>
    <scope>NUCLEOTIDE SEQUENCE [LARGE SCALE GENOMIC DNA]</scope>
    <source>
        <strain evidence="1 2">DSM 14734</strain>
    </source>
</reference>
<dbReference type="RefSeq" id="WP_153819417.1">
    <property type="nucleotide sequence ID" value="NZ_WJIE01000003.1"/>
</dbReference>
<accession>A0A6N7PUQ9</accession>
<keyword evidence="2" id="KW-1185">Reference proteome</keyword>
<dbReference type="OrthoDB" id="9821584at2"/>
<proteinExistence type="predicted"/>
<sequence>MTPLTHTLKNHSKKILNVALHNNLLDVVSDLAKKGGVPVLWLPAKKPLVRVTQPNYILTRDQIIKLSLHNKLKDTNRWSGTFLHDVNDGVAASYWGEAEAVSAEKIHYAVHQDPTQIKGYGSLPVLTKNGHVVLEPLAFMKDLVMHVETIRPVKMVDVRALLERASEYATLKRFGLEGLESLVLDPHDYAGGRSIATAIALANRAKWSKSRRVEDLFEGLTVQSARLSPMEKGDNVIFFEKPGIETLLPLEPKGVISVRNTNTDGKLTLRYAPLEPTGKKQQEIVQRSFKQHEEYWKTGDES</sequence>
<comment type="caution">
    <text evidence="1">The sequence shown here is derived from an EMBL/GenBank/DDBJ whole genome shotgun (WGS) entry which is preliminary data.</text>
</comment>
<dbReference type="Proteomes" id="UP000440224">
    <property type="component" value="Unassembled WGS sequence"/>
</dbReference>
<organism evidence="1 2">
    <name type="scientific">Polyangium spumosum</name>
    <dbReference type="NCBI Taxonomy" id="889282"/>
    <lineage>
        <taxon>Bacteria</taxon>
        <taxon>Pseudomonadati</taxon>
        <taxon>Myxococcota</taxon>
        <taxon>Polyangia</taxon>
        <taxon>Polyangiales</taxon>
        <taxon>Polyangiaceae</taxon>
        <taxon>Polyangium</taxon>
    </lineage>
</organism>
<protein>
    <submittedName>
        <fullName evidence="1">Uncharacterized protein</fullName>
    </submittedName>
</protein>
<evidence type="ECO:0000313" key="2">
    <source>
        <dbReference type="Proteomes" id="UP000440224"/>
    </source>
</evidence>
<evidence type="ECO:0000313" key="1">
    <source>
        <dbReference type="EMBL" id="MRG92551.1"/>
    </source>
</evidence>
<name>A0A6N7PUQ9_9BACT</name>